<name>K9VX21_9CYAN</name>
<reference evidence="2 3" key="1">
    <citation type="submission" date="2012-06" db="EMBL/GenBank/DDBJ databases">
        <title>Finished chromosome of genome of Crinalium epipsammum PCC 9333.</title>
        <authorList>
            <consortium name="US DOE Joint Genome Institute"/>
            <person name="Gugger M."/>
            <person name="Coursin T."/>
            <person name="Rippka R."/>
            <person name="Tandeau De Marsac N."/>
            <person name="Huntemann M."/>
            <person name="Wei C.-L."/>
            <person name="Han J."/>
            <person name="Detter J.C."/>
            <person name="Han C."/>
            <person name="Tapia R."/>
            <person name="Davenport K."/>
            <person name="Daligault H."/>
            <person name="Erkkila T."/>
            <person name="Gu W."/>
            <person name="Munk A.C.C."/>
            <person name="Teshima H."/>
            <person name="Xu Y."/>
            <person name="Chain P."/>
            <person name="Chen A."/>
            <person name="Krypides N."/>
            <person name="Mavromatis K."/>
            <person name="Markowitz V."/>
            <person name="Szeto E."/>
            <person name="Ivanova N."/>
            <person name="Mikhailova N."/>
            <person name="Ovchinnikova G."/>
            <person name="Pagani I."/>
            <person name="Pati A."/>
            <person name="Goodwin L."/>
            <person name="Peters L."/>
            <person name="Pitluck S."/>
            <person name="Woyke T."/>
            <person name="Kerfeld C."/>
        </authorList>
    </citation>
    <scope>NUCLEOTIDE SEQUENCE [LARGE SCALE GENOMIC DNA]</scope>
    <source>
        <strain evidence="2 3">PCC 9333</strain>
    </source>
</reference>
<dbReference type="EMBL" id="CP003620">
    <property type="protein sequence ID" value="AFZ12037.1"/>
    <property type="molecule type" value="Genomic_DNA"/>
</dbReference>
<dbReference type="AlphaFoldDB" id="K9VX21"/>
<dbReference type="KEGG" id="cep:Cri9333_1128"/>
<dbReference type="HOGENOM" id="CLU_087546_0_0_3"/>
<dbReference type="InterPro" id="IPR045361">
    <property type="entry name" value="CIS_tube_prot_N"/>
</dbReference>
<sequence>MTTFPGSPKSLKGAIVAIDVTTNKIVNTIAFQYNPETITRTLNSQISGGEKGAKSEILRFKGAPTETLKLDVELDATDQLETGDKIASELGIYPQLSALEILIYPSTRQVFTNMLLAGIGTIEIIPMEAPMTLLIWGEKRVLPVQLNDFSITEEAYDVNLNPIRAKVSLSLQVLNSSNLPGNKGAKLFQAHHKAKERMANQGRTSNINTMTGVDSNRFFKSSLFFVPHI</sequence>
<gene>
    <name evidence="2" type="ORF">Cri9333_1128</name>
</gene>
<dbReference type="STRING" id="1173022.Cri9333_1128"/>
<feature type="domain" description="Contractile injection system tube protein N-terminal" evidence="1">
    <location>
        <begin position="22"/>
        <end position="173"/>
    </location>
</feature>
<evidence type="ECO:0000313" key="3">
    <source>
        <dbReference type="Proteomes" id="UP000010472"/>
    </source>
</evidence>
<dbReference type="Proteomes" id="UP000010472">
    <property type="component" value="Chromosome"/>
</dbReference>
<dbReference type="OrthoDB" id="661223at2"/>
<dbReference type="RefSeq" id="WP_015202159.1">
    <property type="nucleotide sequence ID" value="NC_019753.1"/>
</dbReference>
<evidence type="ECO:0000313" key="2">
    <source>
        <dbReference type="EMBL" id="AFZ12037.1"/>
    </source>
</evidence>
<keyword evidence="3" id="KW-1185">Reference proteome</keyword>
<dbReference type="eggNOG" id="ENOG502ZC5H">
    <property type="taxonomic scope" value="Bacteria"/>
</dbReference>
<dbReference type="Pfam" id="PF19266">
    <property type="entry name" value="CIS_tube"/>
    <property type="match status" value="1"/>
</dbReference>
<organism evidence="2 3">
    <name type="scientific">Crinalium epipsammum PCC 9333</name>
    <dbReference type="NCBI Taxonomy" id="1173022"/>
    <lineage>
        <taxon>Bacteria</taxon>
        <taxon>Bacillati</taxon>
        <taxon>Cyanobacteriota</taxon>
        <taxon>Cyanophyceae</taxon>
        <taxon>Gomontiellales</taxon>
        <taxon>Gomontiellaceae</taxon>
        <taxon>Crinalium</taxon>
    </lineage>
</organism>
<protein>
    <recommendedName>
        <fullName evidence="1">Contractile injection system tube protein N-terminal domain-containing protein</fullName>
    </recommendedName>
</protein>
<evidence type="ECO:0000259" key="1">
    <source>
        <dbReference type="Pfam" id="PF19266"/>
    </source>
</evidence>
<accession>K9VX21</accession>
<proteinExistence type="predicted"/>